<reference evidence="1 2" key="1">
    <citation type="journal article" date="2019" name="Nat. Microbiol.">
        <title>Mediterranean grassland soil C-N compound turnover is dependent on rainfall and depth, and is mediated by genomically divergent microorganisms.</title>
        <authorList>
            <person name="Diamond S."/>
            <person name="Andeer P.F."/>
            <person name="Li Z."/>
            <person name="Crits-Christoph A."/>
            <person name="Burstein D."/>
            <person name="Anantharaman K."/>
            <person name="Lane K.R."/>
            <person name="Thomas B.C."/>
            <person name="Pan C."/>
            <person name="Northen T.R."/>
            <person name="Banfield J.F."/>
        </authorList>
    </citation>
    <scope>NUCLEOTIDE SEQUENCE [LARGE SCALE GENOMIC DNA]</scope>
    <source>
        <strain evidence="1">WS_11</strain>
    </source>
</reference>
<dbReference type="InterPro" id="IPR003772">
    <property type="entry name" value="YceD"/>
</dbReference>
<comment type="caution">
    <text evidence="1">The sequence shown here is derived from an EMBL/GenBank/DDBJ whole genome shotgun (WGS) entry which is preliminary data.</text>
</comment>
<dbReference type="PANTHER" id="PTHR34374:SF1">
    <property type="entry name" value="LARGE RIBOSOMAL RNA SUBUNIT ACCUMULATION PROTEIN YCED HOMOLOG 1, CHLOROPLASTIC"/>
    <property type="match status" value="1"/>
</dbReference>
<dbReference type="Pfam" id="PF02620">
    <property type="entry name" value="YceD"/>
    <property type="match status" value="1"/>
</dbReference>
<evidence type="ECO:0000313" key="1">
    <source>
        <dbReference type="EMBL" id="TMQ73154.1"/>
    </source>
</evidence>
<dbReference type="Proteomes" id="UP000319771">
    <property type="component" value="Unassembled WGS sequence"/>
</dbReference>
<organism evidence="1 2">
    <name type="scientific">Eiseniibacteriota bacterium</name>
    <dbReference type="NCBI Taxonomy" id="2212470"/>
    <lineage>
        <taxon>Bacteria</taxon>
        <taxon>Candidatus Eiseniibacteriota</taxon>
    </lineage>
</organism>
<dbReference type="EMBL" id="VBPB01000080">
    <property type="protein sequence ID" value="TMQ73154.1"/>
    <property type="molecule type" value="Genomic_DNA"/>
</dbReference>
<proteinExistence type="predicted"/>
<protein>
    <submittedName>
        <fullName evidence="1">DUF177 domain-containing protein</fullName>
    </submittedName>
</protein>
<dbReference type="AlphaFoldDB" id="A0A538UBA4"/>
<evidence type="ECO:0000313" key="2">
    <source>
        <dbReference type="Proteomes" id="UP000319771"/>
    </source>
</evidence>
<accession>A0A538UBA4</accession>
<gene>
    <name evidence="1" type="ORF">E6K81_05430</name>
</gene>
<sequence>MSGLIINLATLAAGASRLEATATAEELELPPADWPGGAEASLDLHRTGELVTVRGRIRSAAHLECVRCARWFDLPVAADLLVVADRAGGRGRLEGDLEADGHMKFHDGRQLDLHQEAREALLLELPMAPHCQEDCRGLCARCGADLNEGPCACGG</sequence>
<dbReference type="PANTHER" id="PTHR34374">
    <property type="entry name" value="LARGE RIBOSOMAL RNA SUBUNIT ACCUMULATION PROTEIN YCED HOMOLOG 1, CHLOROPLASTIC"/>
    <property type="match status" value="1"/>
</dbReference>
<name>A0A538UBA4_UNCEI</name>